<accession>K0KIQ1</accession>
<sequence>MSRVLGLGTDIVKLARFHKIVTRNGLASRQTEAFAKKILNVDKEMPLFNKHVKDDDIDKTVRVLAGRYVYNLRLIGISATNISSWAMKEAVFKCLDDKDQYGQKFKDWFKYNELNGRPKIGGLYLEKFPNEEFLLSISHDEDILIASVIRQITLDK</sequence>
<comment type="caution">
    <text evidence="1">The sequence shown here is derived from an EMBL/GenBank/DDBJ whole genome shotgun (WGS) entry which is preliminary data.</text>
</comment>
<dbReference type="Proteomes" id="UP000009328">
    <property type="component" value="Unassembled WGS sequence"/>
</dbReference>
<dbReference type="HOGENOM" id="CLU_089696_1_0_1"/>
<dbReference type="GO" id="GO:0000287">
    <property type="term" value="F:magnesium ion binding"/>
    <property type="evidence" value="ECO:0007669"/>
    <property type="project" value="InterPro"/>
</dbReference>
<protein>
    <submittedName>
        <fullName evidence="1">Holo-[acyl-carrier-protein] synthase</fullName>
        <ecNumber evidence="1">2.7.8.7</ecNumber>
    </submittedName>
</protein>
<evidence type="ECO:0000313" key="1">
    <source>
        <dbReference type="EMBL" id="CCH41043.1"/>
    </source>
</evidence>
<dbReference type="InParanoid" id="K0KIQ1"/>
<dbReference type="EC" id="2.7.8.7" evidence="1"/>
<reference evidence="1 2" key="1">
    <citation type="journal article" date="2012" name="Eukaryot. Cell">
        <title>Draft genome sequence of Wickerhamomyces ciferrii NRRL Y-1031 F-60-10.</title>
        <authorList>
            <person name="Schneider J."/>
            <person name="Andrea H."/>
            <person name="Blom J."/>
            <person name="Jaenicke S."/>
            <person name="Ruckert C."/>
            <person name="Schorsch C."/>
            <person name="Szczepanowski R."/>
            <person name="Farwick M."/>
            <person name="Goesmann A."/>
            <person name="Puhler A."/>
            <person name="Schaffer S."/>
            <person name="Tauch A."/>
            <person name="Kohler T."/>
            <person name="Brinkrolf K."/>
        </authorList>
    </citation>
    <scope>NUCLEOTIDE SEQUENCE [LARGE SCALE GENOMIC DNA]</scope>
    <source>
        <strain evidence="2">ATCC 14091 / BCRC 22168 / CBS 111 / JCM 3599 / NBRC 0793 / NRRL Y-1031 F-60-10</strain>
    </source>
</reference>
<keyword evidence="2" id="KW-1185">Reference proteome</keyword>
<evidence type="ECO:0000313" key="2">
    <source>
        <dbReference type="Proteomes" id="UP000009328"/>
    </source>
</evidence>
<gene>
    <name evidence="1" type="ORF">BN7_580</name>
</gene>
<dbReference type="InterPro" id="IPR037143">
    <property type="entry name" value="4-PPantetheinyl_Trfase_dom_sf"/>
</dbReference>
<keyword evidence="1" id="KW-0808">Transferase</keyword>
<dbReference type="GO" id="GO:0008897">
    <property type="term" value="F:holo-[acyl-carrier-protein] synthase activity"/>
    <property type="evidence" value="ECO:0007669"/>
    <property type="project" value="UniProtKB-EC"/>
</dbReference>
<dbReference type="Gene3D" id="3.90.470.20">
    <property type="entry name" value="4'-phosphopantetheinyl transferase domain"/>
    <property type="match status" value="1"/>
</dbReference>
<proteinExistence type="predicted"/>
<organism evidence="1 2">
    <name type="scientific">Wickerhamomyces ciferrii (strain ATCC 14091 / BCRC 22168 / CBS 111 / JCM 3599 / NBRC 0793 / NRRL Y-1031 F-60-10)</name>
    <name type="common">Yeast</name>
    <name type="synonym">Pichia ciferrii</name>
    <dbReference type="NCBI Taxonomy" id="1206466"/>
    <lineage>
        <taxon>Eukaryota</taxon>
        <taxon>Fungi</taxon>
        <taxon>Dikarya</taxon>
        <taxon>Ascomycota</taxon>
        <taxon>Saccharomycotina</taxon>
        <taxon>Saccharomycetes</taxon>
        <taxon>Phaffomycetales</taxon>
        <taxon>Wickerhamomycetaceae</taxon>
        <taxon>Wickerhamomyces</taxon>
    </lineage>
</organism>
<dbReference type="STRING" id="1206466.K0KIQ1"/>
<dbReference type="SUPFAM" id="SSF56214">
    <property type="entry name" value="4'-phosphopantetheinyl transferase"/>
    <property type="match status" value="1"/>
</dbReference>
<dbReference type="EMBL" id="CAIF01000011">
    <property type="protein sequence ID" value="CCH41043.1"/>
    <property type="molecule type" value="Genomic_DNA"/>
</dbReference>
<dbReference type="AlphaFoldDB" id="K0KIQ1"/>
<name>K0KIQ1_WICCF</name>